<dbReference type="Pfam" id="PF00378">
    <property type="entry name" value="ECH_1"/>
    <property type="match status" value="1"/>
</dbReference>
<name>A0A1I8M2H2_MUSDO</name>
<dbReference type="eggNOG" id="KOG1683">
    <property type="taxonomic scope" value="Eukaryota"/>
</dbReference>
<dbReference type="SUPFAM" id="SSF52096">
    <property type="entry name" value="ClpP/crotonase"/>
    <property type="match status" value="1"/>
</dbReference>
<dbReference type="PANTHER" id="PTHR11941:SF45">
    <property type="entry name" value="ENOYL-COA DELTA ISOMERASE 1, MITOCHONDRIAL"/>
    <property type="match status" value="1"/>
</dbReference>
<dbReference type="EnsemblMetazoa" id="MDOA000583-RA">
    <property type="protein sequence ID" value="MDOA000583-PA"/>
    <property type="gene ID" value="MDOA000583"/>
</dbReference>
<accession>A0A1I8M2H2</accession>
<protein>
    <recommendedName>
        <fullName evidence="2">Enoyl-CoA hydratase/isomerase</fullName>
    </recommendedName>
</protein>
<dbReference type="InterPro" id="IPR029045">
    <property type="entry name" value="ClpP/crotonase-like_dom_sf"/>
</dbReference>
<dbReference type="STRING" id="7370.A0A1I8M2H2"/>
<dbReference type="GO" id="GO:0005739">
    <property type="term" value="C:mitochondrion"/>
    <property type="evidence" value="ECO:0007669"/>
    <property type="project" value="TreeGrafter"/>
</dbReference>
<proteinExistence type="predicted"/>
<dbReference type="AlphaFoldDB" id="A0A1I8M2H2"/>
<dbReference type="CDD" id="cd06558">
    <property type="entry name" value="crotonase-like"/>
    <property type="match status" value="1"/>
</dbReference>
<dbReference type="PANTHER" id="PTHR11941">
    <property type="entry name" value="ENOYL-COA HYDRATASE-RELATED"/>
    <property type="match status" value="1"/>
</dbReference>
<dbReference type="VEuPathDB" id="VectorBase:MDOA000583"/>
<dbReference type="InterPro" id="IPR001753">
    <property type="entry name" value="Enoyl-CoA_hydra/iso"/>
</dbReference>
<organism evidence="1">
    <name type="scientific">Musca domestica</name>
    <name type="common">House fly</name>
    <dbReference type="NCBI Taxonomy" id="7370"/>
    <lineage>
        <taxon>Eukaryota</taxon>
        <taxon>Metazoa</taxon>
        <taxon>Ecdysozoa</taxon>
        <taxon>Arthropoda</taxon>
        <taxon>Hexapoda</taxon>
        <taxon>Insecta</taxon>
        <taxon>Pterygota</taxon>
        <taxon>Neoptera</taxon>
        <taxon>Endopterygota</taxon>
        <taxon>Diptera</taxon>
        <taxon>Brachycera</taxon>
        <taxon>Muscomorpha</taxon>
        <taxon>Muscoidea</taxon>
        <taxon>Muscidae</taxon>
        <taxon>Musca</taxon>
    </lineage>
</organism>
<dbReference type="Gene3D" id="6.10.250.170">
    <property type="match status" value="1"/>
</dbReference>
<dbReference type="VEuPathDB" id="VectorBase:MDOMA2_002655"/>
<sequence length="162" mass="18252">MFGILPEGHSPAGGCVLATCCEYRVMLPNFTIGLNETQFGLVAPPFIRASFKNVLPARKAELALCQGKMFSSKEALDVGLIDDMANTKEEGHAMSTKFLQTFSNVNPAARSPMKQQFRGKDLDELRRNKKKDMENYVKFVTQDHVQKRIGLYLEKLHNKTKK</sequence>
<dbReference type="Gene3D" id="3.90.226.20">
    <property type="match status" value="1"/>
</dbReference>
<evidence type="ECO:0008006" key="2">
    <source>
        <dbReference type="Google" id="ProtNLM"/>
    </source>
</evidence>
<dbReference type="GO" id="GO:0006635">
    <property type="term" value="P:fatty acid beta-oxidation"/>
    <property type="evidence" value="ECO:0007669"/>
    <property type="project" value="TreeGrafter"/>
</dbReference>
<evidence type="ECO:0000313" key="1">
    <source>
        <dbReference type="EnsemblMetazoa" id="MDOA000583-PA"/>
    </source>
</evidence>
<reference evidence="1" key="1">
    <citation type="submission" date="2020-05" db="UniProtKB">
        <authorList>
            <consortium name="EnsemblMetazoa"/>
        </authorList>
    </citation>
    <scope>IDENTIFICATION</scope>
    <source>
        <strain evidence="1">Aabys</strain>
    </source>
</reference>